<dbReference type="HAMAP" id="MF_00120">
    <property type="entry name" value="GatA"/>
    <property type="match status" value="1"/>
</dbReference>
<evidence type="ECO:0000256" key="7">
    <source>
        <dbReference type="HAMAP-Rule" id="MF_00120"/>
    </source>
</evidence>
<dbReference type="InterPro" id="IPR036928">
    <property type="entry name" value="AS_sf"/>
</dbReference>
<name>A0A832MLL4_UNCEI</name>
<feature type="active site" description="Charge relay system" evidence="7">
    <location>
        <position position="143"/>
    </location>
</feature>
<proteinExistence type="inferred from homology"/>
<evidence type="ECO:0000256" key="2">
    <source>
        <dbReference type="ARBA" id="ARBA00022598"/>
    </source>
</evidence>
<dbReference type="NCBIfam" id="TIGR00132">
    <property type="entry name" value="gatA"/>
    <property type="match status" value="1"/>
</dbReference>
<evidence type="ECO:0000256" key="5">
    <source>
        <dbReference type="ARBA" id="ARBA00022917"/>
    </source>
</evidence>
<dbReference type="GO" id="GO:0005524">
    <property type="term" value="F:ATP binding"/>
    <property type="evidence" value="ECO:0007669"/>
    <property type="project" value="UniProtKB-KW"/>
</dbReference>
<dbReference type="InterPro" id="IPR023631">
    <property type="entry name" value="Amidase_dom"/>
</dbReference>
<keyword evidence="9" id="KW-0808">Transferase</keyword>
<dbReference type="GO" id="GO:0050567">
    <property type="term" value="F:glutaminyl-tRNA synthase (glutamine-hydrolyzing) activity"/>
    <property type="evidence" value="ECO:0007669"/>
    <property type="project" value="UniProtKB-UniRule"/>
</dbReference>
<comment type="similarity">
    <text evidence="1 7">Belongs to the amidase family. GatA subfamily.</text>
</comment>
<dbReference type="PANTHER" id="PTHR11895">
    <property type="entry name" value="TRANSAMIDASE"/>
    <property type="match status" value="1"/>
</dbReference>
<sequence>MPALALAGAVRAGRLAPEDAVESGWEGPAARFEPEVRAVVHTDPQVRARAARAAADGALRGVPVLVKDNLCTADGLPTTCASRILAGWRAPYDATVVARLRAAGAVVVGKGNMDEFAMGSSTEHSCYGPTRNPYDLTRVPGGSSGGPAAAVAYGLVPLALGSDTGGSVRQPAAFCGVFGLKPTYGRLSRYGLVAFGSSLDQVGILARHAGDVAAAYAAVAGEDPFDATSRPGPAPDVSGWDAGVRGMTFGWPAELWAEGVEAEVVEGLELAAAWLERAGARRVPVSLPPGEIAVAAYYLVATAEASSNLARYDGVRYGLRAPGADDVAALHLRSRSAGFGAEVQRRILLGTFALSAGYYDAYYLKGQRARARVREAYRAAFARCDFVLMPAAPTLPFRLGEKTADPLAMYLSDVFTIGANLAGIPGLSAPVTPSSAGLPRAVQLLGPEDAEPVLLRAGRVLEVRGDTARLGRDHPVEFAWPTTR</sequence>
<comment type="catalytic activity">
    <reaction evidence="6 7">
        <text>L-glutamyl-tRNA(Gln) + L-glutamine + ATP + H2O = L-glutaminyl-tRNA(Gln) + L-glutamate + ADP + phosphate + H(+)</text>
        <dbReference type="Rhea" id="RHEA:17521"/>
        <dbReference type="Rhea" id="RHEA-COMP:9681"/>
        <dbReference type="Rhea" id="RHEA-COMP:9684"/>
        <dbReference type="ChEBI" id="CHEBI:15377"/>
        <dbReference type="ChEBI" id="CHEBI:15378"/>
        <dbReference type="ChEBI" id="CHEBI:29985"/>
        <dbReference type="ChEBI" id="CHEBI:30616"/>
        <dbReference type="ChEBI" id="CHEBI:43474"/>
        <dbReference type="ChEBI" id="CHEBI:58359"/>
        <dbReference type="ChEBI" id="CHEBI:78520"/>
        <dbReference type="ChEBI" id="CHEBI:78521"/>
        <dbReference type="ChEBI" id="CHEBI:456216"/>
        <dbReference type="EC" id="6.3.5.7"/>
    </reaction>
</comment>
<dbReference type="GO" id="GO:0006412">
    <property type="term" value="P:translation"/>
    <property type="evidence" value="ECO:0007669"/>
    <property type="project" value="UniProtKB-UniRule"/>
</dbReference>
<dbReference type="InterPro" id="IPR020556">
    <property type="entry name" value="Amidase_CS"/>
</dbReference>
<feature type="domain" description="Amidase" evidence="8">
    <location>
        <begin position="32"/>
        <end position="454"/>
    </location>
</feature>
<accession>A0A832MLL4</accession>
<dbReference type="Gene3D" id="3.90.1300.10">
    <property type="entry name" value="Amidase signature (AS) domain"/>
    <property type="match status" value="1"/>
</dbReference>
<dbReference type="InterPro" id="IPR004412">
    <property type="entry name" value="GatA"/>
</dbReference>
<organism evidence="9">
    <name type="scientific">Eiseniibacteriota bacterium</name>
    <dbReference type="NCBI Taxonomy" id="2212470"/>
    <lineage>
        <taxon>Bacteria</taxon>
        <taxon>Candidatus Eiseniibacteriota</taxon>
    </lineage>
</organism>
<dbReference type="PROSITE" id="PS00571">
    <property type="entry name" value="AMIDASES"/>
    <property type="match status" value="1"/>
</dbReference>
<keyword evidence="4 7" id="KW-0067">ATP-binding</keyword>
<evidence type="ECO:0000256" key="1">
    <source>
        <dbReference type="ARBA" id="ARBA00008069"/>
    </source>
</evidence>
<evidence type="ECO:0000313" key="9">
    <source>
        <dbReference type="EMBL" id="HGZ42936.1"/>
    </source>
</evidence>
<comment type="function">
    <text evidence="7">Allows the formation of correctly charged Gln-tRNA(Gln) through the transamidation of misacylated Glu-tRNA(Gln) in organisms which lack glutaminyl-tRNA synthetase. The reaction takes place in the presence of glutamine and ATP through an activated gamma-phospho-Glu-tRNA(Gln).</text>
</comment>
<evidence type="ECO:0000256" key="4">
    <source>
        <dbReference type="ARBA" id="ARBA00022840"/>
    </source>
</evidence>
<keyword evidence="3 7" id="KW-0547">Nucleotide-binding</keyword>
<keyword evidence="2 7" id="KW-0436">Ligase</keyword>
<evidence type="ECO:0000259" key="8">
    <source>
        <dbReference type="Pfam" id="PF01425"/>
    </source>
</evidence>
<feature type="active site" description="Acyl-ester intermediate" evidence="7">
    <location>
        <position position="167"/>
    </location>
</feature>
<dbReference type="PANTHER" id="PTHR11895:SF151">
    <property type="entry name" value="GLUTAMYL-TRNA(GLN) AMIDOTRANSFERASE SUBUNIT A"/>
    <property type="match status" value="1"/>
</dbReference>
<evidence type="ECO:0000256" key="6">
    <source>
        <dbReference type="ARBA" id="ARBA00047407"/>
    </source>
</evidence>
<evidence type="ECO:0000256" key="3">
    <source>
        <dbReference type="ARBA" id="ARBA00022741"/>
    </source>
</evidence>
<protein>
    <recommendedName>
        <fullName evidence="7">Glutamyl-tRNA(Gln) amidotransferase subunit A</fullName>
        <shortName evidence="7">Glu-ADT subunit A</shortName>
        <ecNumber evidence="7">6.3.5.7</ecNumber>
    </recommendedName>
</protein>
<dbReference type="GO" id="GO:0016740">
    <property type="term" value="F:transferase activity"/>
    <property type="evidence" value="ECO:0007669"/>
    <property type="project" value="UniProtKB-KW"/>
</dbReference>
<dbReference type="InterPro" id="IPR000120">
    <property type="entry name" value="Amidase"/>
</dbReference>
<comment type="caution">
    <text evidence="9">The sequence shown here is derived from an EMBL/GenBank/DDBJ whole genome shotgun (WGS) entry which is preliminary data.</text>
</comment>
<dbReference type="EMBL" id="DSQF01000012">
    <property type="protein sequence ID" value="HGZ42936.1"/>
    <property type="molecule type" value="Genomic_DNA"/>
</dbReference>
<dbReference type="EC" id="6.3.5.7" evidence="7"/>
<feature type="active site" description="Charge relay system" evidence="7">
    <location>
        <position position="67"/>
    </location>
</feature>
<dbReference type="SUPFAM" id="SSF75304">
    <property type="entry name" value="Amidase signature (AS) enzymes"/>
    <property type="match status" value="1"/>
</dbReference>
<dbReference type="AlphaFoldDB" id="A0A832MLL4"/>
<comment type="subunit">
    <text evidence="7">Heterotrimer of A, B and C subunits.</text>
</comment>
<dbReference type="GO" id="GO:0030956">
    <property type="term" value="C:glutamyl-tRNA(Gln) amidotransferase complex"/>
    <property type="evidence" value="ECO:0007669"/>
    <property type="project" value="InterPro"/>
</dbReference>
<dbReference type="Pfam" id="PF01425">
    <property type="entry name" value="Amidase"/>
    <property type="match status" value="1"/>
</dbReference>
<reference evidence="9" key="1">
    <citation type="journal article" date="2020" name="mSystems">
        <title>Genome- and Community-Level Interaction Insights into Carbon Utilization and Element Cycling Functions of Hydrothermarchaeota in Hydrothermal Sediment.</title>
        <authorList>
            <person name="Zhou Z."/>
            <person name="Liu Y."/>
            <person name="Xu W."/>
            <person name="Pan J."/>
            <person name="Luo Z.H."/>
            <person name="Li M."/>
        </authorList>
    </citation>
    <scope>NUCLEOTIDE SEQUENCE [LARGE SCALE GENOMIC DNA]</scope>
    <source>
        <strain evidence="9">SpSt-381</strain>
    </source>
</reference>
<keyword evidence="5 7" id="KW-0648">Protein biosynthesis</keyword>
<gene>
    <name evidence="7 9" type="primary">gatA</name>
    <name evidence="9" type="ORF">ENR23_05820</name>
</gene>